<accession>A0A392NWX6</accession>
<evidence type="ECO:0000313" key="2">
    <source>
        <dbReference type="Proteomes" id="UP000265520"/>
    </source>
</evidence>
<dbReference type="Proteomes" id="UP000265520">
    <property type="component" value="Unassembled WGS sequence"/>
</dbReference>
<organism evidence="1 2">
    <name type="scientific">Trifolium medium</name>
    <dbReference type="NCBI Taxonomy" id="97028"/>
    <lineage>
        <taxon>Eukaryota</taxon>
        <taxon>Viridiplantae</taxon>
        <taxon>Streptophyta</taxon>
        <taxon>Embryophyta</taxon>
        <taxon>Tracheophyta</taxon>
        <taxon>Spermatophyta</taxon>
        <taxon>Magnoliopsida</taxon>
        <taxon>eudicotyledons</taxon>
        <taxon>Gunneridae</taxon>
        <taxon>Pentapetalae</taxon>
        <taxon>rosids</taxon>
        <taxon>fabids</taxon>
        <taxon>Fabales</taxon>
        <taxon>Fabaceae</taxon>
        <taxon>Papilionoideae</taxon>
        <taxon>50 kb inversion clade</taxon>
        <taxon>NPAAA clade</taxon>
        <taxon>Hologalegina</taxon>
        <taxon>IRL clade</taxon>
        <taxon>Trifolieae</taxon>
        <taxon>Trifolium</taxon>
    </lineage>
</organism>
<keyword evidence="2" id="KW-1185">Reference proteome</keyword>
<feature type="non-terminal residue" evidence="1">
    <location>
        <position position="92"/>
    </location>
</feature>
<name>A0A392NWX6_9FABA</name>
<reference evidence="1 2" key="1">
    <citation type="journal article" date="2018" name="Front. Plant Sci.">
        <title>Red Clover (Trifolium pratense) and Zigzag Clover (T. medium) - A Picture of Genomic Similarities and Differences.</title>
        <authorList>
            <person name="Dluhosova J."/>
            <person name="Istvanek J."/>
            <person name="Nedelnik J."/>
            <person name="Repkova J."/>
        </authorList>
    </citation>
    <scope>NUCLEOTIDE SEQUENCE [LARGE SCALE GENOMIC DNA]</scope>
    <source>
        <strain evidence="2">cv. 10/8</strain>
        <tissue evidence="1">Leaf</tissue>
    </source>
</reference>
<proteinExistence type="predicted"/>
<dbReference type="AlphaFoldDB" id="A0A392NWX6"/>
<comment type="caution">
    <text evidence="1">The sequence shown here is derived from an EMBL/GenBank/DDBJ whole genome shotgun (WGS) entry which is preliminary data.</text>
</comment>
<dbReference type="EMBL" id="LXQA010053825">
    <property type="protein sequence ID" value="MCI03954.1"/>
    <property type="molecule type" value="Genomic_DNA"/>
</dbReference>
<feature type="non-terminal residue" evidence="1">
    <location>
        <position position="1"/>
    </location>
</feature>
<gene>
    <name evidence="1" type="ORF">A2U01_0024995</name>
</gene>
<sequence length="92" mass="10257">HRAAQPPFLRTRFLPPIQVSDLVLRFMRRCQAHTNKEKGTAIAGAKPLFAVTRRRQVDCGGGEGWEKWIGGGGEVKEGDCGGEDCCWEILWC</sequence>
<evidence type="ECO:0000313" key="1">
    <source>
        <dbReference type="EMBL" id="MCI03954.1"/>
    </source>
</evidence>
<protein>
    <submittedName>
        <fullName evidence="1">Uncharacterized protein</fullName>
    </submittedName>
</protein>